<organism evidence="2 3">
    <name type="scientific">Reticulomyxa filosa</name>
    <dbReference type="NCBI Taxonomy" id="46433"/>
    <lineage>
        <taxon>Eukaryota</taxon>
        <taxon>Sar</taxon>
        <taxon>Rhizaria</taxon>
        <taxon>Retaria</taxon>
        <taxon>Foraminifera</taxon>
        <taxon>Monothalamids</taxon>
        <taxon>Reticulomyxidae</taxon>
        <taxon>Reticulomyxa</taxon>
    </lineage>
</organism>
<dbReference type="AlphaFoldDB" id="X6N7N2"/>
<evidence type="ECO:0000256" key="1">
    <source>
        <dbReference type="SAM" id="MobiDB-lite"/>
    </source>
</evidence>
<feature type="non-terminal residue" evidence="2">
    <location>
        <position position="1"/>
    </location>
</feature>
<name>X6N7N2_RETFI</name>
<feature type="compositionally biased region" description="Acidic residues" evidence="1">
    <location>
        <begin position="29"/>
        <end position="42"/>
    </location>
</feature>
<protein>
    <submittedName>
        <fullName evidence="2">Uncharacterized protein</fullName>
    </submittedName>
</protein>
<reference evidence="2 3" key="1">
    <citation type="journal article" date="2013" name="Curr. Biol.">
        <title>The Genome of the Foraminiferan Reticulomyxa filosa.</title>
        <authorList>
            <person name="Glockner G."/>
            <person name="Hulsmann N."/>
            <person name="Schleicher M."/>
            <person name="Noegel A.A."/>
            <person name="Eichinger L."/>
            <person name="Gallinger C."/>
            <person name="Pawlowski J."/>
            <person name="Sierra R."/>
            <person name="Euteneuer U."/>
            <person name="Pillet L."/>
            <person name="Moustafa A."/>
            <person name="Platzer M."/>
            <person name="Groth M."/>
            <person name="Szafranski K."/>
            <person name="Schliwa M."/>
        </authorList>
    </citation>
    <scope>NUCLEOTIDE SEQUENCE [LARGE SCALE GENOMIC DNA]</scope>
</reference>
<gene>
    <name evidence="2" type="ORF">RFI_15886</name>
</gene>
<proteinExistence type="predicted"/>
<dbReference type="EMBL" id="ASPP01011741">
    <property type="protein sequence ID" value="ETO21317.1"/>
    <property type="molecule type" value="Genomic_DNA"/>
</dbReference>
<dbReference type="Proteomes" id="UP000023152">
    <property type="component" value="Unassembled WGS sequence"/>
</dbReference>
<accession>X6N7N2</accession>
<evidence type="ECO:0000313" key="3">
    <source>
        <dbReference type="Proteomes" id="UP000023152"/>
    </source>
</evidence>
<evidence type="ECO:0000313" key="2">
    <source>
        <dbReference type="EMBL" id="ETO21317.1"/>
    </source>
</evidence>
<keyword evidence="3" id="KW-1185">Reference proteome</keyword>
<sequence length="443" mass="52243">DSKWKLLQQLCRQYLRKTQEEHETKQQIDDDDDDDDDDDEEEPLRSYRLSMSANALKQCRQDHYNNDNDDNDDNDNGVSIKCKMSEKEILEMQMEMKSSDVDVNPKHVLDWDVYLKELWLRAHQMNESFQMEMKEIFKPCKGCRWEEGPVKTLESYRRKAQMDYDCEVYPFSAHVLDIVRCRVTFDTPKHLVDGLKHFVHVLCSAEYQQRFRIVRIKNAFAAVNPLLSTTRTRTLYKDIKVNVQFRKICAYNRSQVAMVTEVQFTLHAIAQQRQVQQHSLFRFLRSEMLHLKSSKDIQHWFDFQLQSACFESKDIANLMYHCPRQFALSPLVQHFHSAGGDTFLSQMANNGQVQFPHAQTLLQSGSFIPFHVVQTQLVQDNHKGTFPLMHALWKQPSIDCIKLFIPSYSEHAKMVWYAANRVLFTKKINNKIKLKSEQREGNF</sequence>
<feature type="region of interest" description="Disordered" evidence="1">
    <location>
        <begin position="17"/>
        <end position="48"/>
    </location>
</feature>
<comment type="caution">
    <text evidence="2">The sequence shown here is derived from an EMBL/GenBank/DDBJ whole genome shotgun (WGS) entry which is preliminary data.</text>
</comment>
<feature type="compositionally biased region" description="Basic and acidic residues" evidence="1">
    <location>
        <begin position="17"/>
        <end position="28"/>
    </location>
</feature>